<name>A0A4Z2CR12_SCHJA</name>
<feature type="domain" description="JmjC" evidence="11">
    <location>
        <begin position="130"/>
        <end position="297"/>
    </location>
</feature>
<protein>
    <submittedName>
        <fullName evidence="12">Lysine-specific demethylase 7A isoform 2</fullName>
    </submittedName>
</protein>
<dbReference type="Gene3D" id="2.60.120.650">
    <property type="entry name" value="Cupin"/>
    <property type="match status" value="1"/>
</dbReference>
<dbReference type="GO" id="GO:0032259">
    <property type="term" value="P:methylation"/>
    <property type="evidence" value="ECO:0007669"/>
    <property type="project" value="UniProtKB-KW"/>
</dbReference>
<dbReference type="GO" id="GO:0006325">
    <property type="term" value="P:chromatin organization"/>
    <property type="evidence" value="ECO:0007669"/>
    <property type="project" value="UniProtKB-KW"/>
</dbReference>
<keyword evidence="12" id="KW-0808">Transferase</keyword>
<evidence type="ECO:0000256" key="8">
    <source>
        <dbReference type="ARBA" id="ARBA00023163"/>
    </source>
</evidence>
<proteinExistence type="predicted"/>
<keyword evidence="2" id="KW-0479">Metal-binding</keyword>
<keyword evidence="5" id="KW-0560">Oxidoreductase</keyword>
<keyword evidence="13" id="KW-1185">Reference proteome</keyword>
<keyword evidence="3" id="KW-0156">Chromatin regulator</keyword>
<dbReference type="STRING" id="6182.A0A4Z2CR12"/>
<dbReference type="SMART" id="SM00558">
    <property type="entry name" value="JmjC"/>
    <property type="match status" value="1"/>
</dbReference>
<evidence type="ECO:0000256" key="2">
    <source>
        <dbReference type="ARBA" id="ARBA00022723"/>
    </source>
</evidence>
<evidence type="ECO:0000256" key="6">
    <source>
        <dbReference type="ARBA" id="ARBA00023004"/>
    </source>
</evidence>
<feature type="compositionally biased region" description="Low complexity" evidence="10">
    <location>
        <begin position="597"/>
        <end position="610"/>
    </location>
</feature>
<organism evidence="12 13">
    <name type="scientific">Schistosoma japonicum</name>
    <name type="common">Blood fluke</name>
    <dbReference type="NCBI Taxonomy" id="6182"/>
    <lineage>
        <taxon>Eukaryota</taxon>
        <taxon>Metazoa</taxon>
        <taxon>Spiralia</taxon>
        <taxon>Lophotrochozoa</taxon>
        <taxon>Platyhelminthes</taxon>
        <taxon>Trematoda</taxon>
        <taxon>Digenea</taxon>
        <taxon>Strigeidida</taxon>
        <taxon>Schistosomatoidea</taxon>
        <taxon>Schistosomatidae</taxon>
        <taxon>Schistosoma</taxon>
    </lineage>
</organism>
<feature type="region of interest" description="Disordered" evidence="10">
    <location>
        <begin position="516"/>
        <end position="564"/>
    </location>
</feature>
<dbReference type="GO" id="GO:0005634">
    <property type="term" value="C:nucleus"/>
    <property type="evidence" value="ECO:0007669"/>
    <property type="project" value="UniProtKB-SubCell"/>
</dbReference>
<keyword evidence="7" id="KW-0805">Transcription regulation</keyword>
<evidence type="ECO:0000256" key="10">
    <source>
        <dbReference type="SAM" id="MobiDB-lite"/>
    </source>
</evidence>
<evidence type="ECO:0000256" key="4">
    <source>
        <dbReference type="ARBA" id="ARBA00022964"/>
    </source>
</evidence>
<dbReference type="InterPro" id="IPR041070">
    <property type="entry name" value="JHD"/>
</dbReference>
<reference evidence="12 13" key="1">
    <citation type="submission" date="2019-03" db="EMBL/GenBank/DDBJ databases">
        <title>An improved genome assembly of the fluke Schistosoma japonicum.</title>
        <authorList>
            <person name="Hu W."/>
            <person name="Luo F."/>
            <person name="Yin M."/>
            <person name="Mo X."/>
            <person name="Sun C."/>
            <person name="Wu Q."/>
            <person name="Zhu B."/>
            <person name="Xiang M."/>
            <person name="Wang J."/>
            <person name="Wang Y."/>
            <person name="Zhang T."/>
            <person name="Xu B."/>
            <person name="Zheng H."/>
            <person name="Feng Z."/>
        </authorList>
    </citation>
    <scope>NUCLEOTIDE SEQUENCE [LARGE SCALE GENOMIC DNA]</scope>
    <source>
        <strain evidence="12">HuSjv2</strain>
        <tissue evidence="12">Worms</tissue>
    </source>
</reference>
<dbReference type="PANTHER" id="PTHR23123">
    <property type="entry name" value="PHD/F-BOX CONTAINING PROTEIN"/>
    <property type="match status" value="1"/>
</dbReference>
<keyword evidence="8" id="KW-0804">Transcription</keyword>
<feature type="compositionally biased region" description="Polar residues" evidence="10">
    <location>
        <begin position="617"/>
        <end position="631"/>
    </location>
</feature>
<keyword evidence="12" id="KW-0489">Methyltransferase</keyword>
<accession>A0A4Z2CR12</accession>
<dbReference type="PROSITE" id="PS51184">
    <property type="entry name" value="JMJC"/>
    <property type="match status" value="1"/>
</dbReference>
<keyword evidence="4" id="KW-0223">Dioxygenase</keyword>
<comment type="caution">
    <text evidence="12">The sequence shown here is derived from an EMBL/GenBank/DDBJ whole genome shotgun (WGS) entry which is preliminary data.</text>
</comment>
<dbReference type="Proteomes" id="UP000311919">
    <property type="component" value="Unassembled WGS sequence"/>
</dbReference>
<evidence type="ECO:0000259" key="11">
    <source>
        <dbReference type="PROSITE" id="PS51184"/>
    </source>
</evidence>
<evidence type="ECO:0000313" key="13">
    <source>
        <dbReference type="Proteomes" id="UP000311919"/>
    </source>
</evidence>
<sequence>MALSGSKEFVDMLLAREFASADDQVLFMNGCDVSGHSFKTNGFTKPVLVKSKDGLRLKVPVDSFKHTDLTRFIDPSVQVDVIDVRQQIEIQMSLQDLVDQFSSPRRQVLLNMLSLEFSKTSLSKFVHPPHVVSELSLVTTCWPEDDSNDLNDIESSDENAPSVQKYCLLSMQGSYTDFHIDFGGSSVWYHVMWGEKVFYLIPPTPEHVSAYWRWCMDGNHRGIFFPDFLANLCENESSRKLNNPTVYYLHISPGQTIFLPSGWIHAVYTPSDCLVFGGNFLNGLHVSMQLKVYRMEQKCKTPIKFLFPYFEKVHWFYSQCLLDRLTNNLIDGEIPVSFDMEAAKCLVKVLPLWYSKRRLLPLEERNYFLPSRSQLDMSCPNLIERLSEIVNSTLPHSMRNSGFLENSSKLEIFSKHSKSNEQNIKRCSNIESIKCLNHELVTNIKGGAVGGLGWMPTRHAYSKSLREPKSLTNENESGEHMITDDANILEALPGLEKSRLIGDHYYFTLSDLESDDDDDNNAKMKSKSGYSLSKQKKETSATYSVSKRRKTKNDDDPTWSMPGLMRHRFRTTEWKSKSSGLAISNIKRDKTSLHPLLSEASASSSSSHSSTLKRGDTSTSRSQASTVTPQKLRSKHNTTVRQRLAKRLGI</sequence>
<dbReference type="Gene3D" id="1.20.58.1360">
    <property type="match status" value="1"/>
</dbReference>
<evidence type="ECO:0000256" key="1">
    <source>
        <dbReference type="ARBA" id="ARBA00004123"/>
    </source>
</evidence>
<dbReference type="InterPro" id="IPR050690">
    <property type="entry name" value="JHDM1_Histone_Demethylase"/>
</dbReference>
<dbReference type="EMBL" id="SKCS01000463">
    <property type="protein sequence ID" value="TNN06494.1"/>
    <property type="molecule type" value="Genomic_DNA"/>
</dbReference>
<dbReference type="AlphaFoldDB" id="A0A4Z2CR12"/>
<evidence type="ECO:0000313" key="12">
    <source>
        <dbReference type="EMBL" id="TNN06494.1"/>
    </source>
</evidence>
<dbReference type="GO" id="GO:0051213">
    <property type="term" value="F:dioxygenase activity"/>
    <property type="evidence" value="ECO:0007669"/>
    <property type="project" value="UniProtKB-KW"/>
</dbReference>
<evidence type="ECO:0000256" key="5">
    <source>
        <dbReference type="ARBA" id="ARBA00023002"/>
    </source>
</evidence>
<dbReference type="GO" id="GO:0046872">
    <property type="term" value="F:metal ion binding"/>
    <property type="evidence" value="ECO:0007669"/>
    <property type="project" value="UniProtKB-KW"/>
</dbReference>
<evidence type="ECO:0000256" key="9">
    <source>
        <dbReference type="ARBA" id="ARBA00023242"/>
    </source>
</evidence>
<dbReference type="Pfam" id="PF02373">
    <property type="entry name" value="JmjC"/>
    <property type="match status" value="1"/>
</dbReference>
<comment type="subcellular location">
    <subcellularLocation>
        <location evidence="1">Nucleus</location>
    </subcellularLocation>
</comment>
<feature type="region of interest" description="Disordered" evidence="10">
    <location>
        <begin position="597"/>
        <end position="640"/>
    </location>
</feature>
<dbReference type="OrthoDB" id="5876800at2759"/>
<dbReference type="InterPro" id="IPR003347">
    <property type="entry name" value="JmjC_dom"/>
</dbReference>
<evidence type="ECO:0000256" key="7">
    <source>
        <dbReference type="ARBA" id="ARBA00023015"/>
    </source>
</evidence>
<keyword evidence="9" id="KW-0539">Nucleus</keyword>
<keyword evidence="6" id="KW-0408">Iron</keyword>
<evidence type="ECO:0000256" key="3">
    <source>
        <dbReference type="ARBA" id="ARBA00022853"/>
    </source>
</evidence>
<dbReference type="SUPFAM" id="SSF51197">
    <property type="entry name" value="Clavaminate synthase-like"/>
    <property type="match status" value="1"/>
</dbReference>
<gene>
    <name evidence="12" type="ORF">EWB00_008371</name>
</gene>
<dbReference type="GO" id="GO:0008168">
    <property type="term" value="F:methyltransferase activity"/>
    <property type="evidence" value="ECO:0007669"/>
    <property type="project" value="UniProtKB-KW"/>
</dbReference>
<dbReference type="Pfam" id="PF17811">
    <property type="entry name" value="JHD"/>
    <property type="match status" value="1"/>
</dbReference>